<name>W2QFI6_PHYN3</name>
<accession>W2QFI6</accession>
<proteinExistence type="predicted"/>
<sequence>MNRSGATFPFTPCYRLPFISITLINPSIPPFTNSSSAELPPVRPSAPFRVSTAIVPAIRAVLLARHRVCDNQLREQIVMALRSEGIHVPDSIVAPSTTWTNPNIDNDLCESLSALVASKSLPLASLVALWRHETAADPRLNKALDPTWLGILLRGYRLREQVVSVETHGVNHDFKGYVHRILLHLATTILPTNTKMPGSAVLPKARRTAPTSSCPQQSHWGGTSYALAHSAAPSRKTWIRPRRRLIHDLSYPGESSTNARSSQAVIPDLEFESIKRIALRIEELAASCQGETIMILKGDVKSAFRRIAVAASLSAHLSGSTPGGQAVVDLALLFGWTESPAYYGSFGSAIAFLVARESPSTLDPMETHSDPFFSYVWVHDHLLVEIDRENRLRLAKAALSLSMLATLALGLQWDTEARSVSMPRGKSPRRFGGYVKSLQLLEPCGISSTKARQIARAGSSHRSLLPSDKSICAATPLRVAIGTPVWNASSNV</sequence>
<dbReference type="AlphaFoldDB" id="W2QFI6"/>
<gene>
    <name evidence="1" type="ORF">PPTG_10053</name>
</gene>
<reference evidence="2" key="1">
    <citation type="submission" date="2011-12" db="EMBL/GenBank/DDBJ databases">
        <authorList>
            <consortium name="The Broad Institute Genome Sequencing Platform"/>
            <person name="Russ C."/>
            <person name="Tyler B."/>
            <person name="Panabieres F."/>
            <person name="Shan W."/>
            <person name="Tripathy S."/>
            <person name="Grunwald N."/>
            <person name="Machado M."/>
            <person name="Young S.K."/>
            <person name="Zeng Q."/>
            <person name="Gargeya S."/>
            <person name="Fitzgerald M."/>
            <person name="Haas B."/>
            <person name="Abouelleil A."/>
            <person name="Alvarado L."/>
            <person name="Arachchi H.M."/>
            <person name="Berlin A."/>
            <person name="Chapman S.B."/>
            <person name="Gearin G."/>
            <person name="Goldberg J."/>
            <person name="Griggs A."/>
            <person name="Gujja S."/>
            <person name="Hansen M."/>
            <person name="Heiman D."/>
            <person name="Howarth C."/>
            <person name="Larimer J."/>
            <person name="Lui A."/>
            <person name="MacDonald P.J.P."/>
            <person name="McCowen C."/>
            <person name="Montmayeur A."/>
            <person name="Murphy C."/>
            <person name="Neiman D."/>
            <person name="Pearson M."/>
            <person name="Priest M."/>
            <person name="Roberts A."/>
            <person name="Saif S."/>
            <person name="Shea T."/>
            <person name="Sisk P."/>
            <person name="Stolte C."/>
            <person name="Sykes S."/>
            <person name="Wortman J."/>
            <person name="Nusbaum C."/>
            <person name="Birren B."/>
        </authorList>
    </citation>
    <scope>NUCLEOTIDE SEQUENCE [LARGE SCALE GENOMIC DNA]</scope>
    <source>
        <strain evidence="2">INRA-310</strain>
    </source>
</reference>
<protein>
    <submittedName>
        <fullName evidence="1">Uncharacterized protein</fullName>
    </submittedName>
</protein>
<dbReference type="GeneID" id="20179703"/>
<dbReference type="RefSeq" id="XP_008903541.1">
    <property type="nucleotide sequence ID" value="XM_008905293.1"/>
</dbReference>
<evidence type="ECO:0000313" key="2">
    <source>
        <dbReference type="Proteomes" id="UP000018817"/>
    </source>
</evidence>
<dbReference type="VEuPathDB" id="FungiDB:PPTG_10053"/>
<organism evidence="1 2">
    <name type="scientific">Phytophthora nicotianae (strain INRA-310)</name>
    <name type="common">Phytophthora parasitica</name>
    <dbReference type="NCBI Taxonomy" id="761204"/>
    <lineage>
        <taxon>Eukaryota</taxon>
        <taxon>Sar</taxon>
        <taxon>Stramenopiles</taxon>
        <taxon>Oomycota</taxon>
        <taxon>Peronosporomycetes</taxon>
        <taxon>Peronosporales</taxon>
        <taxon>Peronosporaceae</taxon>
        <taxon>Phytophthora</taxon>
    </lineage>
</organism>
<reference evidence="1 2" key="2">
    <citation type="submission" date="2013-11" db="EMBL/GenBank/DDBJ databases">
        <title>The Genome Sequence of Phytophthora parasitica INRA-310.</title>
        <authorList>
            <consortium name="The Broad Institute Genomics Platform"/>
            <person name="Russ C."/>
            <person name="Tyler B."/>
            <person name="Panabieres F."/>
            <person name="Shan W."/>
            <person name="Tripathy S."/>
            <person name="Grunwald N."/>
            <person name="Machado M."/>
            <person name="Johnson C.S."/>
            <person name="Arredondo F."/>
            <person name="Hong C."/>
            <person name="Coffey M."/>
            <person name="Young S.K."/>
            <person name="Zeng Q."/>
            <person name="Gargeya S."/>
            <person name="Fitzgerald M."/>
            <person name="Abouelleil A."/>
            <person name="Alvarado L."/>
            <person name="Chapman S.B."/>
            <person name="Gainer-Dewar J."/>
            <person name="Goldberg J."/>
            <person name="Griggs A."/>
            <person name="Gujja S."/>
            <person name="Hansen M."/>
            <person name="Howarth C."/>
            <person name="Imamovic A."/>
            <person name="Ireland A."/>
            <person name="Larimer J."/>
            <person name="McCowan C."/>
            <person name="Murphy C."/>
            <person name="Pearson M."/>
            <person name="Poon T.W."/>
            <person name="Priest M."/>
            <person name="Roberts A."/>
            <person name="Saif S."/>
            <person name="Shea T."/>
            <person name="Sykes S."/>
            <person name="Wortman J."/>
            <person name="Nusbaum C."/>
            <person name="Birren B."/>
        </authorList>
    </citation>
    <scope>NUCLEOTIDE SEQUENCE [LARGE SCALE GENOMIC DNA]</scope>
    <source>
        <strain evidence="1 2">INRA-310</strain>
    </source>
</reference>
<dbReference type="Proteomes" id="UP000018817">
    <property type="component" value="Unassembled WGS sequence"/>
</dbReference>
<evidence type="ECO:0000313" key="1">
    <source>
        <dbReference type="EMBL" id="ETN11045.1"/>
    </source>
</evidence>
<dbReference type="EMBL" id="KI669580">
    <property type="protein sequence ID" value="ETN11045.1"/>
    <property type="molecule type" value="Genomic_DNA"/>
</dbReference>